<feature type="region of interest" description="Disordered" evidence="9">
    <location>
        <begin position="444"/>
        <end position="599"/>
    </location>
</feature>
<keyword evidence="3" id="KW-0963">Cytoplasm</keyword>
<accession>A0A1Q9DUY8</accession>
<feature type="region of interest" description="Disordered" evidence="9">
    <location>
        <begin position="3014"/>
        <end position="3041"/>
    </location>
</feature>
<evidence type="ECO:0000256" key="3">
    <source>
        <dbReference type="ARBA" id="ARBA00022490"/>
    </source>
</evidence>
<evidence type="ECO:0000256" key="7">
    <source>
        <dbReference type="ARBA" id="ARBA00023054"/>
    </source>
</evidence>
<comment type="similarity">
    <text evidence="2">Belongs to the AAA ATPase family.</text>
</comment>
<dbReference type="GO" id="GO:0005737">
    <property type="term" value="C:cytoplasm"/>
    <property type="evidence" value="ECO:0007669"/>
    <property type="project" value="UniProtKB-SubCell"/>
</dbReference>
<feature type="region of interest" description="Disordered" evidence="9">
    <location>
        <begin position="3302"/>
        <end position="3333"/>
    </location>
</feature>
<sequence>MVATASKVGIQRHEDPRAEFNHQGKNNLRRLEAQRNELNSKVRQLREELQLLLEPASNCGEVIKAMGTKKVLVKVGQVQALSGESKLKGNGSSREGKYVVDIDKDIKIEDCKANTRIALTSDSYVLHKILPSKVDPLVQLMKVEKTPDSTYEMIGGVDKQIKGVLLYGPPGTGKTLLARAVAHHTNCFIRVSGGELVQKYIGEGSRMVRELFVMAREHAPTIIFMDEVDSIGSSRVEGESGGDSEVQRTMLELLNQLDGFEAVLTVRAFVTGSTSDLSLRNEDCDEEATNRIDILDDALLRPGRIDRKVEFPNPNEEARVQPGRRGIDLKKIATGMNGASGAESKAVCTEAGMFALRERRQHVTQEDFEMAVSKERFGQEYESDAVDEVELSTVQIPIVRWLNPIRGLSEPAEATDREPAGQLRLASESAACVKRHYIVSNTCEKRSGKRSREAEGKPTKSHARELDDRQGNRSDRRGKRRRGDRRRRGRSRGRVRRRHHKGHRRRRGRRRSRERRGRRRRDAHKSRRRRRTAMSADVDSDDEESKEAETEEEEEEEGSENEKVSQEASAESEETKESAEEEAADAEAAKAVEEAETEVQVAQSLAAEAETKLRAAEAQVEQIINKQVLEAGLQARLDLDEQLKTVKEDFELARQEALQKAREDLEARAFLAGDDVSDMGTMTNAPPKKKKRDAGEQSWDILSAPLSDPSRYRVDAANKKDVSRLLAVAFSTGGVPSNFAENYHFKLAMKTLQEVLVGSAPWKPPGRKDLAKMRPLEAAAAVHDTSVWMASVRHLTLAVDGRKMVEGRFKESMLNTAVALSVAGLETQYWLSMGRERLPVVLKWTVVGCGEERFLRSEDMSAVPKDTDHTAEYVEAAMKVLADKYPSIAFLPCAFHALDNFFGKLVKNIELLDRARHCAKRLTKFASSKSRVRALQRLAAKQARRRSRVAGKKCHAVFYVTVRKSRHHPVMRQVKRAYQMNLPAFLYFRTDEAKNVCAPFKHWEAVHRVAVRSRAAFVQLAKFFLALLKPVMRKLRLVDAASAALPHLLLHLIDLRHDLIAAFQNMGDSYRLMRQKDDVDVEEALRQDLKKMVGLYNDMAKALMSNWTVAAFIADPFHMQIGLRRGPRPGGKSVSAEQLQLHLRALQDDWLRSFRATRAKWSVKQKKQHADDLKDIEATSFIWVLSVQRFRVQAQAEGDYVFGQASFVGRQFQPVGSFANVGLLEKIAGVAVDFADGTNHRSCTFRDFCESVQCSTATRQARCLIIPRSVADRALSSDPLDGLLLPGSFAKRLQISVSGELELEEKRKGLPVHMVKATTLSGARDPQVRNHDIPLSVFYGALGHYCQSLADISSIVQLVGDMLLPALSLNVLQDIRVPNQNVVSFFMTKLDLLHTLSRRLFSRAGNPEIRRARYLASDSSPQGGYDYFAITEEIISRPKDPQAWALLSEDFNPWGGFEWERRTMPLTTLARGHGNSSMKFSRMLHAIIQEQGTEGIPSYRKEVLGYLSDQGTERHLFSYPFCERRTLHGLAKGLLDGNTSLADVAEVPCFYNALGCPGALHIVFNALEDALKMCEDWKPFETELRAVSKVFGHKSYVELVIQYCVGLTPADEAHLRSLQVQLLDWRWESIEFIAKFWLRAISILRDKWSDESSLGHTEVDLAKAIGSALRSEQNEVMTLWTCSLSGALGECARWLEGCFCHEKSIAFRGKRKRSSADKMGQHCPWKGRRLCSLAWQGGGCFVSRLEGSEGELAGGSQEFQQRMLTCSPELSARMVEMNSWILVHLNTVLQSKFAWCTRLPFKIAGAFSLYVDKELLEVTSFVRSCFEEFRTAHHEMDVVSRDLFGMETSESRELWEFCMQDEHTPDLRSLECFPHAFVAVQERAFTPLAERHLESQHKGIKWALQRGFKKAMPATTCARQRRRQVVAMLKSAAQKEFVIMNWSTRSMWSDLLGHVVAPADIAKMSLAQKLARCYCYSQEDHFAETPEDDDAAAAFLRALAGTARPAFTLTADMRQWVSFLKQQLGNGVLCTFPLDVFELLGSDPEYEEALADADSPGFELDNKTLQAGLGEQEMELPDFTSEAFVFCQVVDARPENRAKVKQGAAESSNRTTMLVQEFPRVKWLQKQAPDATVEVSKQGARTVLLDLERACSEDIFVRMMREVCVWSCETAGRQMELRGIAAEPGEVADIFEVEDATLPRLLEDEASLVALMQQANAVVPQPGPEQVVVQAAGINLSVIEQEAAAAVLNAGAVGSTAVPVASVTSARVSLATVLRLAERRVVQIFEDDFGEWLVHIAAPFLLHMSLHWKHPVPLSHAQVAAHRRSHVRGLNKIEFVRGLVRMEWTWPGRQQPKQLECDGPRIIPAKVLSRPEAHLKCLFLAPILFGKPGGLKVIFHTCTEQYYNFLLQAEDMSSISGLSLQHISGFLASLKQPRKRAGRKAIQNPNDEETEGALELPERSHRVSSFEELREYLAAQEEPPEPLLGRPDIKALPPVMSKIPGQDQVKVYFDNYTHQSGRLRAFCQCPKHGKKCRLYVFVDVEGKDRSVAKLLAWISMAAAAKHADDHLALRPTEAEIDVMVQRQAMGVKFWVGMPPPKQGGAAQSQTSANQLPGHLASSSSSPSYTYYSSESEGAAPRKAAAEATKRKTAAEMNEMNSSSDHSEREDRKPPSLREDKRKEEADHKRDQRKREEEKRAAAAAASSAAPKTPETKAMPKKAKAAKAMSDPPGIWHWEQRDQDRGRRRDHQDRDRSRRGLGGGGGGGDGNGGGGTGGGGKGGDGNGGDGNDRDGYSHYRSWSPVTAPPAGEGWSGGWSRDRGGRGWQQSQHNNWWSRQPGGQGPQREERNERKEKEWAGEPRLLSRDEAVIERNWLRCVACNKTFKCQYSFDQHYRDKHQSQAPQPRDPWKAAEAPVHEVPSSAADGITPDESISQVMFRQDQVQQAAAVAAAVAAVEGQGGPRRMPRKKADRGAAAADHARPMPMRGAHGPQTDGPGYMGQGYAGRVGPDTVAALASLQGEPAGPPPPPGPATSSAAASSSSRQEALANFLQSMGAMVRAMDDPGPSGPPELPKRQYFAMFQDVVYAACTYVYDSTFMFQDMQKADFKGVGLGCGRFLARGCVPSQSASERINGLVKFTTRHVLQNNFSWDARVASAVICDKYRKLAACGKKRKHFDTRAGHWDDDDWDSDKEDLSEDADARPVGAGLDFEADPVPDAPSLDSASSASTSSSSSVALSTERVMVRAKNWFQAPSASGHRSNLHLLFAVRERKVEEARKEFDEDMKKAEDNIQKDLAKAMANEENRLKEQSAANVAKAKEEALQQAAPKAEKQAKEAAEKRLADAEAGILGCAITYDGALPNCGLHGNVLRSMARPRTWKSRSQSRPRQAASEKVQILQNIPTLETKPMDEDIYV</sequence>
<feature type="domain" description="C2H2-type" evidence="10">
    <location>
        <begin position="2872"/>
        <end position="2900"/>
    </location>
</feature>
<feature type="compositionally biased region" description="Basic and acidic residues" evidence="9">
    <location>
        <begin position="2660"/>
        <end position="2696"/>
    </location>
</feature>
<dbReference type="PANTHER" id="PTHR23073">
    <property type="entry name" value="26S PROTEASOME REGULATORY SUBUNIT"/>
    <property type="match status" value="1"/>
</dbReference>
<dbReference type="Pfam" id="PF00004">
    <property type="entry name" value="AAA"/>
    <property type="match status" value="1"/>
</dbReference>
<comment type="caution">
    <text evidence="11">The sequence shown here is derived from an EMBL/GenBank/DDBJ whole genome shotgun (WGS) entry which is preliminary data.</text>
</comment>
<gene>
    <name evidence="11" type="primary">RPT6A</name>
    <name evidence="11" type="ORF">AK812_SmicGene18507</name>
</gene>
<keyword evidence="4" id="KW-0547">Nucleotide-binding</keyword>
<keyword evidence="12" id="KW-1185">Reference proteome</keyword>
<feature type="compositionally biased region" description="Basic and acidic residues" evidence="9">
    <location>
        <begin position="2841"/>
        <end position="2857"/>
    </location>
</feature>
<dbReference type="GO" id="GO:0008270">
    <property type="term" value="F:zinc ion binding"/>
    <property type="evidence" value="ECO:0007669"/>
    <property type="project" value="UniProtKB-KW"/>
</dbReference>
<keyword evidence="6" id="KW-0647">Proteasome</keyword>
<feature type="compositionally biased region" description="Acidic residues" evidence="9">
    <location>
        <begin position="3181"/>
        <end position="3195"/>
    </location>
</feature>
<feature type="compositionally biased region" description="Polar residues" evidence="9">
    <location>
        <begin position="2601"/>
        <end position="2610"/>
    </location>
</feature>
<dbReference type="OrthoDB" id="442022at2759"/>
<feature type="region of interest" description="Disordered" evidence="9">
    <location>
        <begin position="2956"/>
        <end position="2993"/>
    </location>
</feature>
<feature type="compositionally biased region" description="Basic and acidic residues" evidence="9">
    <location>
        <begin position="2639"/>
        <end position="2649"/>
    </location>
</feature>
<evidence type="ECO:0000259" key="10">
    <source>
        <dbReference type="PROSITE" id="PS50157"/>
    </source>
</evidence>
<evidence type="ECO:0000313" key="12">
    <source>
        <dbReference type="Proteomes" id="UP000186817"/>
    </source>
</evidence>
<feature type="compositionally biased region" description="Basic and acidic residues" evidence="9">
    <location>
        <begin position="11"/>
        <end position="22"/>
    </location>
</feature>
<feature type="compositionally biased region" description="Low complexity" evidence="9">
    <location>
        <begin position="2617"/>
        <end position="2638"/>
    </location>
</feature>
<organism evidence="11 12">
    <name type="scientific">Symbiodinium microadriaticum</name>
    <name type="common">Dinoflagellate</name>
    <name type="synonym">Zooxanthella microadriatica</name>
    <dbReference type="NCBI Taxonomy" id="2951"/>
    <lineage>
        <taxon>Eukaryota</taxon>
        <taxon>Sar</taxon>
        <taxon>Alveolata</taxon>
        <taxon>Dinophyceae</taxon>
        <taxon>Suessiales</taxon>
        <taxon>Symbiodiniaceae</taxon>
        <taxon>Symbiodinium</taxon>
    </lineage>
</organism>
<feature type="region of interest" description="Disordered" evidence="9">
    <location>
        <begin position="3177"/>
        <end position="3196"/>
    </location>
</feature>
<dbReference type="InterPro" id="IPR050221">
    <property type="entry name" value="26S_Proteasome_ATPase"/>
</dbReference>
<dbReference type="Proteomes" id="UP000186817">
    <property type="component" value="Unassembled WGS sequence"/>
</dbReference>
<dbReference type="InterPro" id="IPR041569">
    <property type="entry name" value="AAA_lid_3"/>
</dbReference>
<feature type="region of interest" description="Disordered" evidence="9">
    <location>
        <begin position="3371"/>
        <end position="3395"/>
    </location>
</feature>
<dbReference type="SUPFAM" id="SSF52540">
    <property type="entry name" value="P-loop containing nucleoside triphosphate hydrolases"/>
    <property type="match status" value="1"/>
</dbReference>
<feature type="compositionally biased region" description="Low complexity" evidence="9">
    <location>
        <begin position="3210"/>
        <end position="3234"/>
    </location>
</feature>
<name>A0A1Q9DUY8_SYMMI</name>
<dbReference type="InterPro" id="IPR012340">
    <property type="entry name" value="NA-bd_OB-fold"/>
</dbReference>
<keyword evidence="8" id="KW-0479">Metal-binding</keyword>
<dbReference type="Pfam" id="PF17862">
    <property type="entry name" value="AAA_lid_3"/>
    <property type="match status" value="1"/>
</dbReference>
<evidence type="ECO:0000256" key="4">
    <source>
        <dbReference type="ARBA" id="ARBA00022741"/>
    </source>
</evidence>
<feature type="region of interest" description="Disordered" evidence="9">
    <location>
        <begin position="677"/>
        <end position="697"/>
    </location>
</feature>
<evidence type="ECO:0000256" key="8">
    <source>
        <dbReference type="PROSITE-ProRule" id="PRU00042"/>
    </source>
</evidence>
<dbReference type="FunFam" id="3.40.50.300:FF:001025">
    <property type="entry name" value="ATPase family, AAA domain-containing 2B"/>
    <property type="match status" value="1"/>
</dbReference>
<feature type="compositionally biased region" description="Low complexity" evidence="9">
    <location>
        <begin position="2697"/>
        <end position="2712"/>
    </location>
</feature>
<dbReference type="PROSITE" id="PS00028">
    <property type="entry name" value="ZINC_FINGER_C2H2_1"/>
    <property type="match status" value="1"/>
</dbReference>
<keyword evidence="11" id="KW-0645">Protease</keyword>
<keyword evidence="8" id="KW-0863">Zinc-finger</keyword>
<dbReference type="GO" id="GO:0000502">
    <property type="term" value="C:proteasome complex"/>
    <property type="evidence" value="ECO:0007669"/>
    <property type="project" value="UniProtKB-KW"/>
</dbReference>
<feature type="compositionally biased region" description="Basic residues" evidence="9">
    <location>
        <begin position="476"/>
        <end position="532"/>
    </location>
</feature>
<dbReference type="EMBL" id="LSRX01000378">
    <property type="protein sequence ID" value="OLP98990.1"/>
    <property type="molecule type" value="Genomic_DNA"/>
</dbReference>
<protein>
    <submittedName>
        <fullName evidence="11">26S protease regulatory subunit 8-like A</fullName>
    </submittedName>
</protein>
<dbReference type="InterPro" id="IPR003593">
    <property type="entry name" value="AAA+_ATPase"/>
</dbReference>
<dbReference type="SMART" id="SM00382">
    <property type="entry name" value="AAA"/>
    <property type="match status" value="1"/>
</dbReference>
<keyword evidence="5" id="KW-0067">ATP-binding</keyword>
<dbReference type="GO" id="GO:0016887">
    <property type="term" value="F:ATP hydrolysis activity"/>
    <property type="evidence" value="ECO:0007669"/>
    <property type="project" value="InterPro"/>
</dbReference>
<feature type="compositionally biased region" description="Gly residues" evidence="9">
    <location>
        <begin position="2755"/>
        <end position="2784"/>
    </location>
</feature>
<evidence type="ECO:0000256" key="5">
    <source>
        <dbReference type="ARBA" id="ARBA00022840"/>
    </source>
</evidence>
<evidence type="ECO:0000256" key="1">
    <source>
        <dbReference type="ARBA" id="ARBA00004496"/>
    </source>
</evidence>
<feature type="compositionally biased region" description="Basic and acidic residues" evidence="9">
    <location>
        <begin position="2733"/>
        <end position="2753"/>
    </location>
</feature>
<feature type="region of interest" description="Disordered" evidence="9">
    <location>
        <begin position="2596"/>
        <end position="2857"/>
    </location>
</feature>
<feature type="region of interest" description="Disordered" evidence="9">
    <location>
        <begin position="1"/>
        <end position="26"/>
    </location>
</feature>
<reference evidence="11 12" key="1">
    <citation type="submission" date="2016-02" db="EMBL/GenBank/DDBJ databases">
        <title>Genome analysis of coral dinoflagellate symbionts highlights evolutionary adaptations to a symbiotic lifestyle.</title>
        <authorList>
            <person name="Aranda M."/>
            <person name="Li Y."/>
            <person name="Liew Y.J."/>
            <person name="Baumgarten S."/>
            <person name="Simakov O."/>
            <person name="Wilson M."/>
            <person name="Piel J."/>
            <person name="Ashoor H."/>
            <person name="Bougouffa S."/>
            <person name="Bajic V.B."/>
            <person name="Ryu T."/>
            <person name="Ravasi T."/>
            <person name="Bayer T."/>
            <person name="Micklem G."/>
            <person name="Kim H."/>
            <person name="Bhak J."/>
            <person name="Lajeunesse T.C."/>
            <person name="Voolstra C.R."/>
        </authorList>
    </citation>
    <scope>NUCLEOTIDE SEQUENCE [LARGE SCALE GENOMIC DNA]</scope>
    <source>
        <strain evidence="11 12">CCMP2467</strain>
    </source>
</reference>
<feature type="compositionally biased region" description="Acidic residues" evidence="9">
    <location>
        <begin position="538"/>
        <end position="559"/>
    </location>
</feature>
<evidence type="ECO:0000256" key="2">
    <source>
        <dbReference type="ARBA" id="ARBA00006914"/>
    </source>
</evidence>
<evidence type="ECO:0000313" key="11">
    <source>
        <dbReference type="EMBL" id="OLP98990.1"/>
    </source>
</evidence>
<proteinExistence type="inferred from homology"/>
<evidence type="ECO:0000256" key="9">
    <source>
        <dbReference type="SAM" id="MobiDB-lite"/>
    </source>
</evidence>
<dbReference type="FunFam" id="1.10.8.60:FF:000006">
    <property type="entry name" value="26S protease regulatory subunit 8"/>
    <property type="match status" value="1"/>
</dbReference>
<feature type="compositionally biased region" description="Low complexity" evidence="9">
    <location>
        <begin position="2970"/>
        <end position="2983"/>
    </location>
</feature>
<feature type="region of interest" description="Disordered" evidence="9">
    <location>
        <begin position="3202"/>
        <end position="3234"/>
    </location>
</feature>
<keyword evidence="8" id="KW-0862">Zinc</keyword>
<comment type="subcellular location">
    <subcellularLocation>
        <location evidence="1">Cytoplasm</location>
    </subcellularLocation>
</comment>
<dbReference type="Gene3D" id="3.40.50.300">
    <property type="entry name" value="P-loop containing nucleotide triphosphate hydrolases"/>
    <property type="match status" value="1"/>
</dbReference>
<dbReference type="GO" id="GO:0006508">
    <property type="term" value="P:proteolysis"/>
    <property type="evidence" value="ECO:0007669"/>
    <property type="project" value="UniProtKB-KW"/>
</dbReference>
<dbReference type="Gene3D" id="1.10.8.60">
    <property type="match status" value="1"/>
</dbReference>
<dbReference type="GO" id="GO:0008233">
    <property type="term" value="F:peptidase activity"/>
    <property type="evidence" value="ECO:0007669"/>
    <property type="project" value="UniProtKB-KW"/>
</dbReference>
<feature type="compositionally biased region" description="Basic and acidic residues" evidence="9">
    <location>
        <begin position="444"/>
        <end position="475"/>
    </location>
</feature>
<dbReference type="GO" id="GO:0005524">
    <property type="term" value="F:ATP binding"/>
    <property type="evidence" value="ECO:0007669"/>
    <property type="project" value="UniProtKB-KW"/>
</dbReference>
<dbReference type="PROSITE" id="PS50157">
    <property type="entry name" value="ZINC_FINGER_C2H2_2"/>
    <property type="match status" value="1"/>
</dbReference>
<keyword evidence="11" id="KW-0378">Hydrolase</keyword>
<dbReference type="Gene3D" id="2.40.50.140">
    <property type="entry name" value="Nucleic acid-binding proteins"/>
    <property type="match status" value="1"/>
</dbReference>
<dbReference type="InterPro" id="IPR027417">
    <property type="entry name" value="P-loop_NTPase"/>
</dbReference>
<dbReference type="InterPro" id="IPR013087">
    <property type="entry name" value="Znf_C2H2_type"/>
</dbReference>
<dbReference type="InterPro" id="IPR003959">
    <property type="entry name" value="ATPase_AAA_core"/>
</dbReference>
<evidence type="ECO:0000256" key="6">
    <source>
        <dbReference type="ARBA" id="ARBA00022942"/>
    </source>
</evidence>
<keyword evidence="7" id="KW-0175">Coiled coil</keyword>
<feature type="compositionally biased region" description="Low complexity" evidence="9">
    <location>
        <begin position="3029"/>
        <end position="3039"/>
    </location>
</feature>